<keyword evidence="1" id="KW-1133">Transmembrane helix</keyword>
<organism evidence="2 3">
    <name type="scientific">Hypholoma sublateritium (strain FD-334 SS-4)</name>
    <dbReference type="NCBI Taxonomy" id="945553"/>
    <lineage>
        <taxon>Eukaryota</taxon>
        <taxon>Fungi</taxon>
        <taxon>Dikarya</taxon>
        <taxon>Basidiomycota</taxon>
        <taxon>Agaricomycotina</taxon>
        <taxon>Agaricomycetes</taxon>
        <taxon>Agaricomycetidae</taxon>
        <taxon>Agaricales</taxon>
        <taxon>Agaricineae</taxon>
        <taxon>Strophariaceae</taxon>
        <taxon>Hypholoma</taxon>
    </lineage>
</organism>
<keyword evidence="1" id="KW-0472">Membrane</keyword>
<sequence length="63" mass="6796">MRSWGHGCKDPGTQVYAVRVSLSIVVGAVSAFLFVSQVAASAPFPSTSRHRYTVSYFQACLLS</sequence>
<dbReference type="AlphaFoldDB" id="A0A0D2PUW1"/>
<dbReference type="EMBL" id="KN817543">
    <property type="protein sequence ID" value="KJA23380.1"/>
    <property type="molecule type" value="Genomic_DNA"/>
</dbReference>
<protein>
    <recommendedName>
        <fullName evidence="4">CASP-like protein</fullName>
    </recommendedName>
</protein>
<name>A0A0D2PUW1_HYPSF</name>
<reference evidence="3" key="1">
    <citation type="submission" date="2014-04" db="EMBL/GenBank/DDBJ databases">
        <title>Evolutionary Origins and Diversification of the Mycorrhizal Mutualists.</title>
        <authorList>
            <consortium name="DOE Joint Genome Institute"/>
            <consortium name="Mycorrhizal Genomics Consortium"/>
            <person name="Kohler A."/>
            <person name="Kuo A."/>
            <person name="Nagy L.G."/>
            <person name="Floudas D."/>
            <person name="Copeland A."/>
            <person name="Barry K.W."/>
            <person name="Cichocki N."/>
            <person name="Veneault-Fourrey C."/>
            <person name="LaButti K."/>
            <person name="Lindquist E.A."/>
            <person name="Lipzen A."/>
            <person name="Lundell T."/>
            <person name="Morin E."/>
            <person name="Murat C."/>
            <person name="Riley R."/>
            <person name="Ohm R."/>
            <person name="Sun H."/>
            <person name="Tunlid A."/>
            <person name="Henrissat B."/>
            <person name="Grigoriev I.V."/>
            <person name="Hibbett D.S."/>
            <person name="Martin F."/>
        </authorList>
    </citation>
    <scope>NUCLEOTIDE SEQUENCE [LARGE SCALE GENOMIC DNA]</scope>
    <source>
        <strain evidence="3">FD-334 SS-4</strain>
    </source>
</reference>
<evidence type="ECO:0008006" key="4">
    <source>
        <dbReference type="Google" id="ProtNLM"/>
    </source>
</evidence>
<keyword evidence="1" id="KW-0812">Transmembrane</keyword>
<keyword evidence="3" id="KW-1185">Reference proteome</keyword>
<evidence type="ECO:0000313" key="2">
    <source>
        <dbReference type="EMBL" id="KJA23380.1"/>
    </source>
</evidence>
<proteinExistence type="predicted"/>
<evidence type="ECO:0000256" key="1">
    <source>
        <dbReference type="SAM" id="Phobius"/>
    </source>
</evidence>
<feature type="transmembrane region" description="Helical" evidence="1">
    <location>
        <begin position="20"/>
        <end position="42"/>
    </location>
</feature>
<accession>A0A0D2PUW1</accession>
<gene>
    <name evidence="2" type="ORF">HYPSUDRAFT_39858</name>
</gene>
<evidence type="ECO:0000313" key="3">
    <source>
        <dbReference type="Proteomes" id="UP000054270"/>
    </source>
</evidence>
<dbReference type="Proteomes" id="UP000054270">
    <property type="component" value="Unassembled WGS sequence"/>
</dbReference>